<accession>A0A804RCK3</accession>
<dbReference type="EnsemblPlants" id="Zm00001eb407070_T001">
    <property type="protein sequence ID" value="Zm00001eb407070_P001"/>
    <property type="gene ID" value="Zm00001eb407070"/>
</dbReference>
<organism evidence="1 2">
    <name type="scientific">Zea mays</name>
    <name type="common">Maize</name>
    <dbReference type="NCBI Taxonomy" id="4577"/>
    <lineage>
        <taxon>Eukaryota</taxon>
        <taxon>Viridiplantae</taxon>
        <taxon>Streptophyta</taxon>
        <taxon>Embryophyta</taxon>
        <taxon>Tracheophyta</taxon>
        <taxon>Spermatophyta</taxon>
        <taxon>Magnoliopsida</taxon>
        <taxon>Liliopsida</taxon>
        <taxon>Poales</taxon>
        <taxon>Poaceae</taxon>
        <taxon>PACMAD clade</taxon>
        <taxon>Panicoideae</taxon>
        <taxon>Andropogonodae</taxon>
        <taxon>Andropogoneae</taxon>
        <taxon>Tripsacinae</taxon>
        <taxon>Zea</taxon>
    </lineage>
</organism>
<keyword evidence="2" id="KW-1185">Reference proteome</keyword>
<reference evidence="1" key="3">
    <citation type="submission" date="2021-05" db="UniProtKB">
        <authorList>
            <consortium name="EnsemblPlants"/>
        </authorList>
    </citation>
    <scope>IDENTIFICATION</scope>
    <source>
        <strain evidence="1">cv. B73</strain>
    </source>
</reference>
<evidence type="ECO:0000313" key="1">
    <source>
        <dbReference type="EnsemblPlants" id="Zm00001eb407070_P001"/>
    </source>
</evidence>
<reference evidence="2" key="1">
    <citation type="journal article" date="2009" name="Science">
        <title>The B73 maize genome: complexity, diversity, and dynamics.</title>
        <authorList>
            <person name="Schnable P.S."/>
            <person name="Ware D."/>
            <person name="Fulton R.S."/>
            <person name="Stein J.C."/>
            <person name="Wei F."/>
            <person name="Pasternak S."/>
            <person name="Liang C."/>
            <person name="Zhang J."/>
            <person name="Fulton L."/>
            <person name="Graves T.A."/>
            <person name="Minx P."/>
            <person name="Reily A.D."/>
            <person name="Courtney L."/>
            <person name="Kruchowski S.S."/>
            <person name="Tomlinson C."/>
            <person name="Strong C."/>
            <person name="Delehaunty K."/>
            <person name="Fronick C."/>
            <person name="Courtney B."/>
            <person name="Rock S.M."/>
            <person name="Belter E."/>
            <person name="Du F."/>
            <person name="Kim K."/>
            <person name="Abbott R.M."/>
            <person name="Cotton M."/>
            <person name="Levy A."/>
            <person name="Marchetto P."/>
            <person name="Ochoa K."/>
            <person name="Jackson S.M."/>
            <person name="Gillam B."/>
            <person name="Chen W."/>
            <person name="Yan L."/>
            <person name="Higginbotham J."/>
            <person name="Cardenas M."/>
            <person name="Waligorski J."/>
            <person name="Applebaum E."/>
            <person name="Phelps L."/>
            <person name="Falcone J."/>
            <person name="Kanchi K."/>
            <person name="Thane T."/>
            <person name="Scimone A."/>
            <person name="Thane N."/>
            <person name="Henke J."/>
            <person name="Wang T."/>
            <person name="Ruppert J."/>
            <person name="Shah N."/>
            <person name="Rotter K."/>
            <person name="Hodges J."/>
            <person name="Ingenthron E."/>
            <person name="Cordes M."/>
            <person name="Kohlberg S."/>
            <person name="Sgro J."/>
            <person name="Delgado B."/>
            <person name="Mead K."/>
            <person name="Chinwalla A."/>
            <person name="Leonard S."/>
            <person name="Crouse K."/>
            <person name="Collura K."/>
            <person name="Kudrna D."/>
            <person name="Currie J."/>
            <person name="He R."/>
            <person name="Angelova A."/>
            <person name="Rajasekar S."/>
            <person name="Mueller T."/>
            <person name="Lomeli R."/>
            <person name="Scara G."/>
            <person name="Ko A."/>
            <person name="Delaney K."/>
            <person name="Wissotski M."/>
            <person name="Lopez G."/>
            <person name="Campos D."/>
            <person name="Braidotti M."/>
            <person name="Ashley E."/>
            <person name="Golser W."/>
            <person name="Kim H."/>
            <person name="Lee S."/>
            <person name="Lin J."/>
            <person name="Dujmic Z."/>
            <person name="Kim W."/>
            <person name="Talag J."/>
            <person name="Zuccolo A."/>
            <person name="Fan C."/>
            <person name="Sebastian A."/>
            <person name="Kramer M."/>
            <person name="Spiegel L."/>
            <person name="Nascimento L."/>
            <person name="Zutavern T."/>
            <person name="Miller B."/>
            <person name="Ambroise C."/>
            <person name="Muller S."/>
            <person name="Spooner W."/>
            <person name="Narechania A."/>
            <person name="Ren L."/>
            <person name="Wei S."/>
            <person name="Kumari S."/>
            <person name="Faga B."/>
            <person name="Levy M.J."/>
            <person name="McMahan L."/>
            <person name="Van Buren P."/>
            <person name="Vaughn M.W."/>
            <person name="Ying K."/>
            <person name="Yeh C.-T."/>
            <person name="Emrich S.J."/>
            <person name="Jia Y."/>
            <person name="Kalyanaraman A."/>
            <person name="Hsia A.-P."/>
            <person name="Barbazuk W.B."/>
            <person name="Baucom R.S."/>
            <person name="Brutnell T.P."/>
            <person name="Carpita N.C."/>
            <person name="Chaparro C."/>
            <person name="Chia J.-M."/>
            <person name="Deragon J.-M."/>
            <person name="Estill J.C."/>
            <person name="Fu Y."/>
            <person name="Jeddeloh J.A."/>
            <person name="Han Y."/>
            <person name="Lee H."/>
            <person name="Li P."/>
            <person name="Lisch D.R."/>
            <person name="Liu S."/>
            <person name="Liu Z."/>
            <person name="Nagel D.H."/>
            <person name="McCann M.C."/>
            <person name="SanMiguel P."/>
            <person name="Myers A.M."/>
            <person name="Nettleton D."/>
            <person name="Nguyen J."/>
            <person name="Penning B.W."/>
            <person name="Ponnala L."/>
            <person name="Schneider K.L."/>
            <person name="Schwartz D.C."/>
            <person name="Sharma A."/>
            <person name="Soderlund C."/>
            <person name="Springer N.M."/>
            <person name="Sun Q."/>
            <person name="Wang H."/>
            <person name="Waterman M."/>
            <person name="Westerman R."/>
            <person name="Wolfgruber T.K."/>
            <person name="Yang L."/>
            <person name="Yu Y."/>
            <person name="Zhang L."/>
            <person name="Zhou S."/>
            <person name="Zhu Q."/>
            <person name="Bennetzen J.L."/>
            <person name="Dawe R.K."/>
            <person name="Jiang J."/>
            <person name="Jiang N."/>
            <person name="Presting G.G."/>
            <person name="Wessler S.R."/>
            <person name="Aluru S."/>
            <person name="Martienssen R.A."/>
            <person name="Clifton S.W."/>
            <person name="McCombie W.R."/>
            <person name="Wing R.A."/>
            <person name="Wilson R.K."/>
        </authorList>
    </citation>
    <scope>NUCLEOTIDE SEQUENCE [LARGE SCALE GENOMIC DNA]</scope>
    <source>
        <strain evidence="2">cv. B73</strain>
    </source>
</reference>
<evidence type="ECO:0000313" key="2">
    <source>
        <dbReference type="Proteomes" id="UP000007305"/>
    </source>
</evidence>
<dbReference type="InParanoid" id="A0A804RCK3"/>
<protein>
    <submittedName>
        <fullName evidence="1">Uncharacterized protein</fullName>
    </submittedName>
</protein>
<dbReference type="Gramene" id="Zm00001eb407070_T001">
    <property type="protein sequence ID" value="Zm00001eb407070_P001"/>
    <property type="gene ID" value="Zm00001eb407070"/>
</dbReference>
<name>A0A804RCK3_MAIZE</name>
<proteinExistence type="predicted"/>
<dbReference type="AlphaFoldDB" id="A0A804RCK3"/>
<sequence length="197" mass="20596">MFRFTSRFTCADVGSTARRVNAPVRVSSLISVSTLCSWRPSSASLKMESARVMQDPTTTTSPVPASSHTFHRISEHLVPDLGDLGADLAEDLRAPALDVGEVAALEGEVGPALSGLARGFAGRARCVCREKARGTRRGGGRGSLHLDFAAAAGVQGGVAVAEVGGMRGEQAGVRGWPLRQRRSCGGRAEVSLARGVR</sequence>
<dbReference type="Proteomes" id="UP000007305">
    <property type="component" value="Chromosome 10"/>
</dbReference>
<reference evidence="1" key="2">
    <citation type="submission" date="2019-07" db="EMBL/GenBank/DDBJ databases">
        <authorList>
            <person name="Seetharam A."/>
            <person name="Woodhouse M."/>
            <person name="Cannon E."/>
        </authorList>
    </citation>
    <scope>NUCLEOTIDE SEQUENCE [LARGE SCALE GENOMIC DNA]</scope>
    <source>
        <strain evidence="1">cv. B73</strain>
    </source>
</reference>